<evidence type="ECO:0000313" key="2">
    <source>
        <dbReference type="EnsemblPlants" id="KEH29636"/>
    </source>
</evidence>
<name>A0A072UJM3_MEDTR</name>
<keyword evidence="3" id="KW-1185">Reference proteome</keyword>
<reference evidence="1 3" key="2">
    <citation type="journal article" date="2014" name="BMC Genomics">
        <title>An improved genome release (version Mt4.0) for the model legume Medicago truncatula.</title>
        <authorList>
            <person name="Tang H."/>
            <person name="Krishnakumar V."/>
            <person name="Bidwell S."/>
            <person name="Rosen B."/>
            <person name="Chan A."/>
            <person name="Zhou S."/>
            <person name="Gentzbittel L."/>
            <person name="Childs K.L."/>
            <person name="Yandell M."/>
            <person name="Gundlach H."/>
            <person name="Mayer K.F."/>
            <person name="Schwartz D.C."/>
            <person name="Town C.D."/>
        </authorList>
    </citation>
    <scope>GENOME REANNOTATION</scope>
    <source>
        <strain evidence="1">A17</strain>
        <strain evidence="2 3">cv. Jemalong A17</strain>
    </source>
</reference>
<dbReference type="Proteomes" id="UP000002051">
    <property type="component" value="Chromosome 4"/>
</dbReference>
<sequence length="303" mass="34167">MGSKWDIEKFIGDNDFGLWNVKMEAVLIHQKCEKALKGEGALLVTMSRAEKTEMVDKARIANVLCLMNKVSREVAKYTTATSMWSNFEYLYTTKTLAHRQMVKSKATIELIVEFNKIIGDLENIEVRLEDAGALMVEDIVGCMHLLVEVEYAQLEVELNTPVMVRLWSTLGAIRYVGLQGLFEKAENVPMAEEVKCSWTARTFEKAEDIPMTEGLSRKQGKEQQGVDVKLASSLIWSQGGDCCRSDSIFEFGVQNHVCWKTENRRPIYGVRGPILAACWSSLLRQKSTPNLALYQSKPRDKGG</sequence>
<gene>
    <name evidence="1" type="ordered locus">MTR_4g046673</name>
</gene>
<organism evidence="1 3">
    <name type="scientific">Medicago truncatula</name>
    <name type="common">Barrel medic</name>
    <name type="synonym">Medicago tribuloides</name>
    <dbReference type="NCBI Taxonomy" id="3880"/>
    <lineage>
        <taxon>Eukaryota</taxon>
        <taxon>Viridiplantae</taxon>
        <taxon>Streptophyta</taxon>
        <taxon>Embryophyta</taxon>
        <taxon>Tracheophyta</taxon>
        <taxon>Spermatophyta</taxon>
        <taxon>Magnoliopsida</taxon>
        <taxon>eudicotyledons</taxon>
        <taxon>Gunneridae</taxon>
        <taxon>Pentapetalae</taxon>
        <taxon>rosids</taxon>
        <taxon>fabids</taxon>
        <taxon>Fabales</taxon>
        <taxon>Fabaceae</taxon>
        <taxon>Papilionoideae</taxon>
        <taxon>50 kb inversion clade</taxon>
        <taxon>NPAAA clade</taxon>
        <taxon>Hologalegina</taxon>
        <taxon>IRL clade</taxon>
        <taxon>Trifolieae</taxon>
        <taxon>Medicago</taxon>
    </lineage>
</organism>
<accession>A0A072UJM3</accession>
<evidence type="ECO:0000313" key="3">
    <source>
        <dbReference type="Proteomes" id="UP000002051"/>
    </source>
</evidence>
<dbReference type="HOGENOM" id="CLU_919411_0_0_1"/>
<reference evidence="1 3" key="1">
    <citation type="journal article" date="2011" name="Nature">
        <title>The Medicago genome provides insight into the evolution of rhizobial symbioses.</title>
        <authorList>
            <person name="Young N.D."/>
            <person name="Debelle F."/>
            <person name="Oldroyd G.E."/>
            <person name="Geurts R."/>
            <person name="Cannon S.B."/>
            <person name="Udvardi M.K."/>
            <person name="Benedito V.A."/>
            <person name="Mayer K.F."/>
            <person name="Gouzy J."/>
            <person name="Schoof H."/>
            <person name="Van de Peer Y."/>
            <person name="Proost S."/>
            <person name="Cook D.R."/>
            <person name="Meyers B.C."/>
            <person name="Spannagl M."/>
            <person name="Cheung F."/>
            <person name="De Mita S."/>
            <person name="Krishnakumar V."/>
            <person name="Gundlach H."/>
            <person name="Zhou S."/>
            <person name="Mudge J."/>
            <person name="Bharti A.K."/>
            <person name="Murray J.D."/>
            <person name="Naoumkina M.A."/>
            <person name="Rosen B."/>
            <person name="Silverstein K.A."/>
            <person name="Tang H."/>
            <person name="Rombauts S."/>
            <person name="Zhao P.X."/>
            <person name="Zhou P."/>
            <person name="Barbe V."/>
            <person name="Bardou P."/>
            <person name="Bechner M."/>
            <person name="Bellec A."/>
            <person name="Berger A."/>
            <person name="Berges H."/>
            <person name="Bidwell S."/>
            <person name="Bisseling T."/>
            <person name="Choisne N."/>
            <person name="Couloux A."/>
            <person name="Denny R."/>
            <person name="Deshpande S."/>
            <person name="Dai X."/>
            <person name="Doyle J.J."/>
            <person name="Dudez A.M."/>
            <person name="Farmer A.D."/>
            <person name="Fouteau S."/>
            <person name="Franken C."/>
            <person name="Gibelin C."/>
            <person name="Gish J."/>
            <person name="Goldstein S."/>
            <person name="Gonzalez A.J."/>
            <person name="Green P.J."/>
            <person name="Hallab A."/>
            <person name="Hartog M."/>
            <person name="Hua A."/>
            <person name="Humphray S.J."/>
            <person name="Jeong D.H."/>
            <person name="Jing Y."/>
            <person name="Jocker A."/>
            <person name="Kenton S.M."/>
            <person name="Kim D.J."/>
            <person name="Klee K."/>
            <person name="Lai H."/>
            <person name="Lang C."/>
            <person name="Lin S."/>
            <person name="Macmil S.L."/>
            <person name="Magdelenat G."/>
            <person name="Matthews L."/>
            <person name="McCorrison J."/>
            <person name="Monaghan E.L."/>
            <person name="Mun J.H."/>
            <person name="Najar F.Z."/>
            <person name="Nicholson C."/>
            <person name="Noirot C."/>
            <person name="O'Bleness M."/>
            <person name="Paule C.R."/>
            <person name="Poulain J."/>
            <person name="Prion F."/>
            <person name="Qin B."/>
            <person name="Qu C."/>
            <person name="Retzel E.F."/>
            <person name="Riddle C."/>
            <person name="Sallet E."/>
            <person name="Samain S."/>
            <person name="Samson N."/>
            <person name="Sanders I."/>
            <person name="Saurat O."/>
            <person name="Scarpelli C."/>
            <person name="Schiex T."/>
            <person name="Segurens B."/>
            <person name="Severin A.J."/>
            <person name="Sherrier D.J."/>
            <person name="Shi R."/>
            <person name="Sims S."/>
            <person name="Singer S.R."/>
            <person name="Sinharoy S."/>
            <person name="Sterck L."/>
            <person name="Viollet A."/>
            <person name="Wang B.B."/>
            <person name="Wang K."/>
            <person name="Wang M."/>
            <person name="Wang X."/>
            <person name="Warfsmann J."/>
            <person name="Weissenbach J."/>
            <person name="White D.D."/>
            <person name="White J.D."/>
            <person name="Wiley G.B."/>
            <person name="Wincker P."/>
            <person name="Xing Y."/>
            <person name="Yang L."/>
            <person name="Yao Z."/>
            <person name="Ying F."/>
            <person name="Zhai J."/>
            <person name="Zhou L."/>
            <person name="Zuber A."/>
            <person name="Denarie J."/>
            <person name="Dixon R.A."/>
            <person name="May G.D."/>
            <person name="Schwartz D.C."/>
            <person name="Rogers J."/>
            <person name="Quetier F."/>
            <person name="Town C.D."/>
            <person name="Roe B.A."/>
        </authorList>
    </citation>
    <scope>NUCLEOTIDE SEQUENCE [LARGE SCALE GENOMIC DNA]</scope>
    <source>
        <strain evidence="1">A17</strain>
        <strain evidence="2 3">cv. Jemalong A17</strain>
    </source>
</reference>
<evidence type="ECO:0000313" key="1">
    <source>
        <dbReference type="EMBL" id="KEH29636.1"/>
    </source>
</evidence>
<proteinExistence type="predicted"/>
<dbReference type="EMBL" id="CM001220">
    <property type="protein sequence ID" value="KEH29636.1"/>
    <property type="molecule type" value="Genomic_DNA"/>
</dbReference>
<protein>
    <submittedName>
        <fullName evidence="1 2">Uncharacterized protein</fullName>
    </submittedName>
</protein>
<dbReference type="AlphaFoldDB" id="A0A072UJM3"/>
<reference evidence="2" key="3">
    <citation type="submission" date="2015-04" db="UniProtKB">
        <authorList>
            <consortium name="EnsemblPlants"/>
        </authorList>
    </citation>
    <scope>IDENTIFICATION</scope>
    <source>
        <strain evidence="2">cv. Jemalong A17</strain>
    </source>
</reference>
<dbReference type="EnsemblPlants" id="KEH29636">
    <property type="protein sequence ID" value="KEH29636"/>
    <property type="gene ID" value="MTR_4g046673"/>
</dbReference>